<gene>
    <name evidence="7" type="ORF">SAMN02745746_01220</name>
</gene>
<dbReference type="FunFam" id="3.40.50.720:FF:000041">
    <property type="entry name" value="D-3-phosphoglycerate dehydrogenase"/>
    <property type="match status" value="1"/>
</dbReference>
<dbReference type="Pfam" id="PF02826">
    <property type="entry name" value="2-Hacid_dh_C"/>
    <property type="match status" value="1"/>
</dbReference>
<dbReference type="RefSeq" id="WP_085275548.1">
    <property type="nucleotide sequence ID" value="NZ_FXAG01000005.1"/>
</dbReference>
<dbReference type="GO" id="GO:0051287">
    <property type="term" value="F:NAD binding"/>
    <property type="evidence" value="ECO:0007669"/>
    <property type="project" value="InterPro"/>
</dbReference>
<comment type="similarity">
    <text evidence="1 4">Belongs to the D-isomer specific 2-hydroxyacid dehydrogenase family.</text>
</comment>
<dbReference type="Gene3D" id="3.40.50.720">
    <property type="entry name" value="NAD(P)-binding Rossmann-like Domain"/>
    <property type="match status" value="2"/>
</dbReference>
<dbReference type="SUPFAM" id="SSF51735">
    <property type="entry name" value="NAD(P)-binding Rossmann-fold domains"/>
    <property type="match status" value="1"/>
</dbReference>
<keyword evidence="8" id="KW-1185">Reference proteome</keyword>
<dbReference type="InterPro" id="IPR006139">
    <property type="entry name" value="D-isomer_2_OHA_DH_cat_dom"/>
</dbReference>
<dbReference type="GO" id="GO:0006564">
    <property type="term" value="P:L-serine biosynthetic process"/>
    <property type="evidence" value="ECO:0007669"/>
    <property type="project" value="UniProtKB-ARBA"/>
</dbReference>
<dbReference type="STRING" id="1123014.SAMN02745746_01220"/>
<feature type="domain" description="D-isomer specific 2-hydroxyacid dehydrogenase catalytic" evidence="5">
    <location>
        <begin position="40"/>
        <end position="334"/>
    </location>
</feature>
<dbReference type="EMBL" id="FXAG01000005">
    <property type="protein sequence ID" value="SMF09697.1"/>
    <property type="molecule type" value="Genomic_DNA"/>
</dbReference>
<dbReference type="InterPro" id="IPR006140">
    <property type="entry name" value="D-isomer_DH_NAD-bd"/>
</dbReference>
<evidence type="ECO:0000259" key="6">
    <source>
        <dbReference type="Pfam" id="PF02826"/>
    </source>
</evidence>
<feature type="domain" description="D-isomer specific 2-hydroxyacid dehydrogenase NAD-binding" evidence="6">
    <location>
        <begin position="142"/>
        <end position="316"/>
    </location>
</feature>
<evidence type="ECO:0000313" key="7">
    <source>
        <dbReference type="EMBL" id="SMF09697.1"/>
    </source>
</evidence>
<evidence type="ECO:0000256" key="3">
    <source>
        <dbReference type="ARBA" id="ARBA00023027"/>
    </source>
</evidence>
<accession>A0A1Y6BG75</accession>
<dbReference type="GO" id="GO:0004617">
    <property type="term" value="F:phosphoglycerate dehydrogenase activity"/>
    <property type="evidence" value="ECO:0007669"/>
    <property type="project" value="UniProtKB-ARBA"/>
</dbReference>
<keyword evidence="2 4" id="KW-0560">Oxidoreductase</keyword>
<dbReference type="InterPro" id="IPR036291">
    <property type="entry name" value="NAD(P)-bd_dom_sf"/>
</dbReference>
<evidence type="ECO:0000313" key="8">
    <source>
        <dbReference type="Proteomes" id="UP000192920"/>
    </source>
</evidence>
<evidence type="ECO:0000256" key="2">
    <source>
        <dbReference type="ARBA" id="ARBA00023002"/>
    </source>
</evidence>
<sequence>MSAGKFETLLQDEPVFWDVEQRPSRQSEREAVLPVDRARVLVCDPIPAVAIERMRAGGLGVDEKDGLSPEALETLIGGYDAVVVRSATRLGARQIAAARRLRVIVRAGVGTDNIDLAAAASRDIAVLNTPKASTGSVAELALGLFLALARRIPQADAAVKSGRWPKKAFSDGIELAGKTLGIIGVGRIGGTLGRCASALGMAVVGADKAAEPVGRFEGLELLSLEELLARADLVSLHTPPSEEGRAVIGWEEFARMKEGVLLVNCARGGLVDEEALLAALESGKVRGAALDVFAGEPPRDLRLARHPHVICTPHLGASTREAQARIGVEIAQILLEQL</sequence>
<name>A0A1Y6BG75_9NEIS</name>
<dbReference type="AlphaFoldDB" id="A0A1Y6BG75"/>
<evidence type="ECO:0000259" key="5">
    <source>
        <dbReference type="Pfam" id="PF00389"/>
    </source>
</evidence>
<protein>
    <submittedName>
        <fullName evidence="7">D-3-phosphoglycerate dehydrogenase</fullName>
    </submittedName>
</protein>
<evidence type="ECO:0000256" key="1">
    <source>
        <dbReference type="ARBA" id="ARBA00005854"/>
    </source>
</evidence>
<dbReference type="PANTHER" id="PTHR42938:SF47">
    <property type="entry name" value="HYDROXYPYRUVATE REDUCTASE"/>
    <property type="match status" value="1"/>
</dbReference>
<reference evidence="8" key="1">
    <citation type="submission" date="2017-04" db="EMBL/GenBank/DDBJ databases">
        <authorList>
            <person name="Varghese N."/>
            <person name="Submissions S."/>
        </authorList>
    </citation>
    <scope>NUCLEOTIDE SEQUENCE [LARGE SCALE GENOMIC DNA]</scope>
    <source>
        <strain evidence="8">DSM 22618</strain>
    </source>
</reference>
<dbReference type="InterPro" id="IPR029753">
    <property type="entry name" value="D-isomer_DH_CS"/>
</dbReference>
<dbReference type="PANTHER" id="PTHR42938">
    <property type="entry name" value="FORMATE DEHYDROGENASE 1"/>
    <property type="match status" value="1"/>
</dbReference>
<proteinExistence type="inferred from homology"/>
<dbReference type="Proteomes" id="UP000192920">
    <property type="component" value="Unassembled WGS sequence"/>
</dbReference>
<dbReference type="Pfam" id="PF00389">
    <property type="entry name" value="2-Hacid_dh"/>
    <property type="match status" value="1"/>
</dbReference>
<organism evidence="7 8">
    <name type="scientific">Pseudogulbenkiania subflava DSM 22618</name>
    <dbReference type="NCBI Taxonomy" id="1123014"/>
    <lineage>
        <taxon>Bacteria</taxon>
        <taxon>Pseudomonadati</taxon>
        <taxon>Pseudomonadota</taxon>
        <taxon>Betaproteobacteria</taxon>
        <taxon>Neisseriales</taxon>
        <taxon>Chromobacteriaceae</taxon>
        <taxon>Pseudogulbenkiania</taxon>
    </lineage>
</organism>
<dbReference type="SUPFAM" id="SSF52283">
    <property type="entry name" value="Formate/glycerate dehydrogenase catalytic domain-like"/>
    <property type="match status" value="1"/>
</dbReference>
<evidence type="ECO:0000256" key="4">
    <source>
        <dbReference type="RuleBase" id="RU003719"/>
    </source>
</evidence>
<keyword evidence="3" id="KW-0520">NAD</keyword>
<dbReference type="GO" id="GO:0047545">
    <property type="term" value="F:(S)-2-hydroxyglutarate dehydrogenase activity"/>
    <property type="evidence" value="ECO:0007669"/>
    <property type="project" value="UniProtKB-ARBA"/>
</dbReference>
<dbReference type="PROSITE" id="PS00671">
    <property type="entry name" value="D_2_HYDROXYACID_DH_3"/>
    <property type="match status" value="1"/>
</dbReference>